<dbReference type="GO" id="GO:0046872">
    <property type="term" value="F:metal ion binding"/>
    <property type="evidence" value="ECO:0007669"/>
    <property type="project" value="UniProtKB-KW"/>
</dbReference>
<proteinExistence type="inferred from homology"/>
<dbReference type="PANTHER" id="PTHR39188">
    <property type="entry name" value="MEMBRANE-ASSOCIATED ZINC METALLOPROTEASE M50B"/>
    <property type="match status" value="1"/>
</dbReference>
<keyword evidence="15" id="KW-1185">Reference proteome</keyword>
<dbReference type="Proteomes" id="UP000627446">
    <property type="component" value="Unassembled WGS sequence"/>
</dbReference>
<organism evidence="14 15">
    <name type="scientific">Undibacterium nitidum</name>
    <dbReference type="NCBI Taxonomy" id="2762298"/>
    <lineage>
        <taxon>Bacteria</taxon>
        <taxon>Pseudomonadati</taxon>
        <taxon>Pseudomonadota</taxon>
        <taxon>Betaproteobacteria</taxon>
        <taxon>Burkholderiales</taxon>
        <taxon>Oxalobacteraceae</taxon>
        <taxon>Undibacterium</taxon>
    </lineage>
</organism>
<sequence>MELLHIDCLGKPLRLRASMAGWQQLSWDTHIVAEQPATGYSEGHFSHAFEIQIAAPSNTPNDNAIPNDATPALPQLARVRLEVDLQWQDFKCNYQLFVNDELVSSGTRNATDMQQSAPQPAPDSIKLKTRGNSFGLFAMLLKLLQSAKFVKVALAGLTLATYSAIFSFQFALALIACLVVHEYGHVHAMKHFGIKTKGFYLIPFFGGMALTDEKINTRWQDVVISIMGPTFGLILSLILWGVYLVTDNIFIANLANFNAFLNLINLIPVLPLDGGHVVKSVSFSASTRIATILLSLGTVLGIFISYQLGLFFLAFVLFIGTLDIVVEWRQRHHSLLLPMNRYGQIVSVVWYVATMAILVGIIWHFAQTGDPLLSSPFAILKN</sequence>
<evidence type="ECO:0000256" key="6">
    <source>
        <dbReference type="ARBA" id="ARBA00022723"/>
    </source>
</evidence>
<comment type="similarity">
    <text evidence="3">Belongs to the peptidase M50B family.</text>
</comment>
<evidence type="ECO:0000313" key="14">
    <source>
        <dbReference type="EMBL" id="MBC3881500.1"/>
    </source>
</evidence>
<evidence type="ECO:0000256" key="7">
    <source>
        <dbReference type="ARBA" id="ARBA00022801"/>
    </source>
</evidence>
<feature type="transmembrane region" description="Helical" evidence="12">
    <location>
        <begin position="249"/>
        <end position="270"/>
    </location>
</feature>
<dbReference type="AlphaFoldDB" id="A0A923HKU7"/>
<evidence type="ECO:0000256" key="11">
    <source>
        <dbReference type="ARBA" id="ARBA00023136"/>
    </source>
</evidence>
<comment type="caution">
    <text evidence="14">The sequence shown here is derived from an EMBL/GenBank/DDBJ whole genome shotgun (WGS) entry which is preliminary data.</text>
</comment>
<evidence type="ECO:0000259" key="13">
    <source>
        <dbReference type="Pfam" id="PF02163"/>
    </source>
</evidence>
<evidence type="ECO:0000256" key="3">
    <source>
        <dbReference type="ARBA" id="ARBA00007931"/>
    </source>
</evidence>
<keyword evidence="7" id="KW-0378">Hydrolase</keyword>
<dbReference type="EMBL" id="JACOFZ010000002">
    <property type="protein sequence ID" value="MBC3881500.1"/>
    <property type="molecule type" value="Genomic_DNA"/>
</dbReference>
<keyword evidence="4 14" id="KW-0645">Protease</keyword>
<comment type="subcellular location">
    <subcellularLocation>
        <location evidence="2">Membrane</location>
        <topology evidence="2">Multi-pass membrane protein</topology>
    </subcellularLocation>
</comment>
<feature type="domain" description="Peptidase M50" evidence="13">
    <location>
        <begin position="251"/>
        <end position="300"/>
    </location>
</feature>
<evidence type="ECO:0000313" key="15">
    <source>
        <dbReference type="Proteomes" id="UP000627446"/>
    </source>
</evidence>
<dbReference type="GO" id="GO:0008237">
    <property type="term" value="F:metallopeptidase activity"/>
    <property type="evidence" value="ECO:0007669"/>
    <property type="project" value="UniProtKB-KW"/>
</dbReference>
<dbReference type="GO" id="GO:0016020">
    <property type="term" value="C:membrane"/>
    <property type="evidence" value="ECO:0007669"/>
    <property type="project" value="UniProtKB-SubCell"/>
</dbReference>
<evidence type="ECO:0000256" key="1">
    <source>
        <dbReference type="ARBA" id="ARBA00001947"/>
    </source>
</evidence>
<dbReference type="PANTHER" id="PTHR39188:SF3">
    <property type="entry name" value="STAGE IV SPORULATION PROTEIN FB"/>
    <property type="match status" value="1"/>
</dbReference>
<keyword evidence="9 12" id="KW-1133">Transmembrane helix</keyword>
<feature type="transmembrane region" description="Helical" evidence="12">
    <location>
        <begin position="222"/>
        <end position="243"/>
    </location>
</feature>
<keyword evidence="8" id="KW-0862">Zinc</keyword>
<evidence type="ECO:0000256" key="9">
    <source>
        <dbReference type="ARBA" id="ARBA00022989"/>
    </source>
</evidence>
<dbReference type="GO" id="GO:0006508">
    <property type="term" value="P:proteolysis"/>
    <property type="evidence" value="ECO:0007669"/>
    <property type="project" value="UniProtKB-KW"/>
</dbReference>
<evidence type="ECO:0000256" key="4">
    <source>
        <dbReference type="ARBA" id="ARBA00022670"/>
    </source>
</evidence>
<reference evidence="14" key="1">
    <citation type="submission" date="2020-08" db="EMBL/GenBank/DDBJ databases">
        <title>Novel species isolated from subtropical streams in China.</title>
        <authorList>
            <person name="Lu H."/>
        </authorList>
    </citation>
    <scope>NUCLEOTIDE SEQUENCE</scope>
    <source>
        <strain evidence="14">LX22W</strain>
    </source>
</reference>
<evidence type="ECO:0000256" key="8">
    <source>
        <dbReference type="ARBA" id="ARBA00022833"/>
    </source>
</evidence>
<feature type="domain" description="Peptidase M50" evidence="13">
    <location>
        <begin position="170"/>
        <end position="245"/>
    </location>
</feature>
<evidence type="ECO:0000256" key="12">
    <source>
        <dbReference type="SAM" id="Phobius"/>
    </source>
</evidence>
<dbReference type="InterPro" id="IPR008915">
    <property type="entry name" value="Peptidase_M50"/>
</dbReference>
<comment type="cofactor">
    <cofactor evidence="1">
        <name>Zn(2+)</name>
        <dbReference type="ChEBI" id="CHEBI:29105"/>
    </cofactor>
</comment>
<keyword evidence="5 12" id="KW-0812">Transmembrane</keyword>
<evidence type="ECO:0000256" key="5">
    <source>
        <dbReference type="ARBA" id="ARBA00022692"/>
    </source>
</evidence>
<name>A0A923HKU7_9BURK</name>
<dbReference type="RefSeq" id="WP_186915994.1">
    <property type="nucleotide sequence ID" value="NZ_JACOFZ010000002.1"/>
</dbReference>
<feature type="transmembrane region" description="Helical" evidence="12">
    <location>
        <begin position="310"/>
        <end position="328"/>
    </location>
</feature>
<feature type="transmembrane region" description="Helical" evidence="12">
    <location>
        <begin position="348"/>
        <end position="366"/>
    </location>
</feature>
<accession>A0A923HKU7</accession>
<dbReference type="Pfam" id="PF02163">
    <property type="entry name" value="Peptidase_M50"/>
    <property type="match status" value="2"/>
</dbReference>
<protein>
    <submittedName>
        <fullName evidence="14">Site-2 protease family protein</fullName>
    </submittedName>
</protein>
<keyword evidence="6" id="KW-0479">Metal-binding</keyword>
<dbReference type="CDD" id="cd06160">
    <property type="entry name" value="S2P-M50_like_2"/>
    <property type="match status" value="1"/>
</dbReference>
<keyword evidence="10" id="KW-0482">Metalloprotease</keyword>
<evidence type="ECO:0000256" key="2">
    <source>
        <dbReference type="ARBA" id="ARBA00004141"/>
    </source>
</evidence>
<gene>
    <name evidence="14" type="ORF">H8K36_08965</name>
</gene>
<evidence type="ECO:0000256" key="10">
    <source>
        <dbReference type="ARBA" id="ARBA00023049"/>
    </source>
</evidence>
<keyword evidence="11 12" id="KW-0472">Membrane</keyword>
<feature type="transmembrane region" description="Helical" evidence="12">
    <location>
        <begin position="160"/>
        <end position="180"/>
    </location>
</feature>